<protein>
    <submittedName>
        <fullName evidence="3">Tripartite tricarboxylate transporter TctA family protein</fullName>
    </submittedName>
</protein>
<dbReference type="PANTHER" id="PTHR35342:SF5">
    <property type="entry name" value="TRICARBOXYLIC TRANSPORT PROTEIN"/>
    <property type="match status" value="1"/>
</dbReference>
<dbReference type="Pfam" id="PF01970">
    <property type="entry name" value="TctA"/>
    <property type="match status" value="1"/>
</dbReference>
<keyword evidence="1" id="KW-0812">Transmembrane</keyword>
<dbReference type="STRING" id="1122214.Mame_02131"/>
<feature type="transmembrane region" description="Helical" evidence="1">
    <location>
        <begin position="416"/>
        <end position="434"/>
    </location>
</feature>
<sequence>MPDLSIILAGMTDVFTVSTLLYIALGVLVGQIVGAIPGLSILMALAIAIPLTYALDTLTAIAFLISVNKGGTVGGAVPAILLNTPGTPESAATALDGYPMAKKGLGGKAMKYSLYYSVSGDVFSDLILITVSAPLAVVALKMGPIEITALMILAFSVIVGLVGESMIKGMIAVAFGCLLASAGIDPSTGSGRFTFGNVEMLDGLPLTALAVGMLALSEIFVRLSDRASPKSKEGGQTSVTDKTLEFADSADQKLTFAEFWANRVVAFRAMVIGTVIGAIPGLGSTTAGFLSYSITKQAARDPEKLGTGDPRGIAASEAANSAVVGANLIPLLTLGIPGNIAAALLVSAFIIHGVQPGPLLFQNQGQLIYGLFAAMLIANLFNLGIGQFGMRFWAFVVGAPASVIYASALLMCATGMFFATGSTLGIVIMVGAAVVGWGMRIYGYSIIAFIVAFVLTPMLERSINQTILLTNGDWSILLKHPIAIALFVMAIVSILYLGRRKRLPGAVAAG</sequence>
<feature type="transmembrane region" description="Helical" evidence="1">
    <location>
        <begin position="122"/>
        <end position="140"/>
    </location>
</feature>
<evidence type="ECO:0000256" key="1">
    <source>
        <dbReference type="SAM" id="Phobius"/>
    </source>
</evidence>
<feature type="transmembrane region" description="Helical" evidence="1">
    <location>
        <begin position="152"/>
        <end position="184"/>
    </location>
</feature>
<dbReference type="InterPro" id="IPR002823">
    <property type="entry name" value="DUF112_TM"/>
</dbReference>
<feature type="transmembrane region" description="Helical" evidence="1">
    <location>
        <begin position="331"/>
        <end position="354"/>
    </location>
</feature>
<feature type="transmembrane region" description="Helical" evidence="1">
    <location>
        <begin position="6"/>
        <end position="29"/>
    </location>
</feature>
<dbReference type="Proteomes" id="UP000191135">
    <property type="component" value="Chromosome"/>
</dbReference>
<feature type="transmembrane region" description="Helical" evidence="1">
    <location>
        <begin position="479"/>
        <end position="497"/>
    </location>
</feature>
<name>A0A1U9Z198_9HYPH</name>
<dbReference type="EMBL" id="CP020330">
    <property type="protein sequence ID" value="AQZ51469.1"/>
    <property type="molecule type" value="Genomic_DNA"/>
</dbReference>
<feature type="transmembrane region" description="Helical" evidence="1">
    <location>
        <begin position="441"/>
        <end position="459"/>
    </location>
</feature>
<keyword evidence="1" id="KW-1133">Transmembrane helix</keyword>
<keyword evidence="4" id="KW-1185">Reference proteome</keyword>
<feature type="transmembrane region" description="Helical" evidence="1">
    <location>
        <begin position="366"/>
        <end position="385"/>
    </location>
</feature>
<dbReference type="KEGG" id="mmed:Mame_02131"/>
<dbReference type="PANTHER" id="PTHR35342">
    <property type="entry name" value="TRICARBOXYLIC TRANSPORT PROTEIN"/>
    <property type="match status" value="1"/>
</dbReference>
<reference evidence="3 4" key="1">
    <citation type="submission" date="2017-03" db="EMBL/GenBank/DDBJ databases">
        <title>Foreign affairs: Plasmid Transfer between Roseobacters and Rhizobia.</title>
        <authorList>
            <person name="Bartling P."/>
            <person name="Bunk B."/>
            <person name="Overmann J."/>
            <person name="Brinkmann H."/>
            <person name="Petersen J."/>
        </authorList>
    </citation>
    <scope>NUCLEOTIDE SEQUENCE [LARGE SCALE GENOMIC DNA]</scope>
    <source>
        <strain evidence="3 4">MACL11</strain>
    </source>
</reference>
<feature type="transmembrane region" description="Helical" evidence="1">
    <location>
        <begin position="41"/>
        <end position="65"/>
    </location>
</feature>
<feature type="transmembrane region" description="Helical" evidence="1">
    <location>
        <begin position="392"/>
        <end position="410"/>
    </location>
</feature>
<dbReference type="eggNOG" id="COG3333">
    <property type="taxonomic scope" value="Bacteria"/>
</dbReference>
<dbReference type="RefSeq" id="WP_018062663.1">
    <property type="nucleotide sequence ID" value="NZ_AQWH01000001.1"/>
</dbReference>
<evidence type="ECO:0000313" key="4">
    <source>
        <dbReference type="Proteomes" id="UP000191135"/>
    </source>
</evidence>
<dbReference type="AlphaFoldDB" id="A0A1U9Z198"/>
<evidence type="ECO:0000259" key="2">
    <source>
        <dbReference type="Pfam" id="PF01970"/>
    </source>
</evidence>
<evidence type="ECO:0000313" key="3">
    <source>
        <dbReference type="EMBL" id="AQZ51469.1"/>
    </source>
</evidence>
<organism evidence="3 4">
    <name type="scientific">Martelella mediterranea DSM 17316</name>
    <dbReference type="NCBI Taxonomy" id="1122214"/>
    <lineage>
        <taxon>Bacteria</taxon>
        <taxon>Pseudomonadati</taxon>
        <taxon>Pseudomonadota</taxon>
        <taxon>Alphaproteobacteria</taxon>
        <taxon>Hyphomicrobiales</taxon>
        <taxon>Aurantimonadaceae</taxon>
        <taxon>Martelella</taxon>
    </lineage>
</organism>
<accession>A0A1U9Z198</accession>
<feature type="domain" description="DUF112" evidence="2">
    <location>
        <begin position="20"/>
        <end position="450"/>
    </location>
</feature>
<gene>
    <name evidence="3" type="ORF">Mame_02131</name>
</gene>
<dbReference type="OrthoDB" id="7232499at2"/>
<keyword evidence="1" id="KW-0472">Membrane</keyword>
<proteinExistence type="predicted"/>